<dbReference type="InterPro" id="IPR008693">
    <property type="entry name" value="MmpS"/>
</dbReference>
<dbReference type="EMBL" id="AP022588">
    <property type="protein sequence ID" value="BBY30888.1"/>
    <property type="molecule type" value="Genomic_DNA"/>
</dbReference>
<sequence length="252" mass="26486">MTENPRRDGPEPTQPPRDSHSGYSDPAYANQAPYGPSYQAPPPRPTQQLPPHSPYAYQPPPTDQFGAHYPPGEPEPLEPDEPGRGLWLWALAALSVVIVIGLVIALVIVNSSQQQTVVAPPGSPPEPTFSTPAPTTSRTPSTTRAPLPIPLPGTTTAPGESATPGATETVVYDVGGEGRAINITYIDSGGVFQTEFNVILPWSKEVRLAAPARQSASVSIINVGREISCSISVDGTPVQQRSGSGLTICSPV</sequence>
<evidence type="ECO:0000256" key="6">
    <source>
        <dbReference type="ARBA" id="ARBA00023136"/>
    </source>
</evidence>
<name>A0A7I7QX12_9MYCO</name>
<accession>A0A7I7QX12</accession>
<protein>
    <submittedName>
        <fullName evidence="9">Membrane protein</fullName>
    </submittedName>
</protein>
<dbReference type="Pfam" id="PF05423">
    <property type="entry name" value="Mycobact_memb"/>
    <property type="match status" value="1"/>
</dbReference>
<feature type="compositionally biased region" description="Basic and acidic residues" evidence="7">
    <location>
        <begin position="1"/>
        <end position="10"/>
    </location>
</feature>
<feature type="region of interest" description="Disordered" evidence="7">
    <location>
        <begin position="1"/>
        <end position="80"/>
    </location>
</feature>
<proteinExistence type="inferred from homology"/>
<dbReference type="KEGG" id="msei:MSEDJ_49840"/>
<feature type="region of interest" description="Disordered" evidence="7">
    <location>
        <begin position="116"/>
        <end position="165"/>
    </location>
</feature>
<keyword evidence="3" id="KW-1003">Cell membrane</keyword>
<keyword evidence="4 8" id="KW-0812">Transmembrane</keyword>
<comment type="similarity">
    <text evidence="2">Belongs to the MmpS family.</text>
</comment>
<reference evidence="9 10" key="1">
    <citation type="journal article" date="2019" name="Emerg. Microbes Infect.">
        <title>Comprehensive subspecies identification of 175 nontuberculous mycobacteria species based on 7547 genomic profiles.</title>
        <authorList>
            <person name="Matsumoto Y."/>
            <person name="Kinjo T."/>
            <person name="Motooka D."/>
            <person name="Nabeya D."/>
            <person name="Jung N."/>
            <person name="Uechi K."/>
            <person name="Horii T."/>
            <person name="Iida T."/>
            <person name="Fujita J."/>
            <person name="Nakamura S."/>
        </authorList>
    </citation>
    <scope>NUCLEOTIDE SEQUENCE [LARGE SCALE GENOMIC DNA]</scope>
    <source>
        <strain evidence="9 10">JCM 17899</strain>
    </source>
</reference>
<dbReference type="Proteomes" id="UP000467193">
    <property type="component" value="Chromosome"/>
</dbReference>
<comment type="subcellular location">
    <subcellularLocation>
        <location evidence="1">Cell membrane</location>
    </subcellularLocation>
</comment>
<evidence type="ECO:0000313" key="10">
    <source>
        <dbReference type="Proteomes" id="UP000467193"/>
    </source>
</evidence>
<dbReference type="Gene3D" id="2.60.40.2880">
    <property type="entry name" value="MmpS1-5, C-terminal soluble domain"/>
    <property type="match status" value="1"/>
</dbReference>
<evidence type="ECO:0000256" key="1">
    <source>
        <dbReference type="ARBA" id="ARBA00004236"/>
    </source>
</evidence>
<dbReference type="RefSeq" id="WP_163800451.1">
    <property type="nucleotide sequence ID" value="NZ_AP022588.1"/>
</dbReference>
<keyword evidence="6 8" id="KW-0472">Membrane</keyword>
<evidence type="ECO:0000256" key="5">
    <source>
        <dbReference type="ARBA" id="ARBA00022989"/>
    </source>
</evidence>
<organism evidence="9 10">
    <name type="scientific">Mycolicibacterium sediminis</name>
    <dbReference type="NCBI Taxonomy" id="1286180"/>
    <lineage>
        <taxon>Bacteria</taxon>
        <taxon>Bacillati</taxon>
        <taxon>Actinomycetota</taxon>
        <taxon>Actinomycetes</taxon>
        <taxon>Mycobacteriales</taxon>
        <taxon>Mycobacteriaceae</taxon>
        <taxon>Mycolicibacterium</taxon>
    </lineage>
</organism>
<evidence type="ECO:0000313" key="9">
    <source>
        <dbReference type="EMBL" id="BBY30888.1"/>
    </source>
</evidence>
<dbReference type="GO" id="GO:0005886">
    <property type="term" value="C:plasma membrane"/>
    <property type="evidence" value="ECO:0007669"/>
    <property type="project" value="UniProtKB-SubCell"/>
</dbReference>
<feature type="compositionally biased region" description="Pro residues" evidence="7">
    <location>
        <begin position="51"/>
        <end position="62"/>
    </location>
</feature>
<evidence type="ECO:0000256" key="3">
    <source>
        <dbReference type="ARBA" id="ARBA00022475"/>
    </source>
</evidence>
<evidence type="ECO:0000256" key="8">
    <source>
        <dbReference type="SAM" id="Phobius"/>
    </source>
</evidence>
<feature type="compositionally biased region" description="Low complexity" evidence="7">
    <location>
        <begin position="128"/>
        <end position="146"/>
    </location>
</feature>
<dbReference type="InterPro" id="IPR038468">
    <property type="entry name" value="MmpS_C"/>
</dbReference>
<gene>
    <name evidence="9" type="ORF">MSEDJ_49840</name>
</gene>
<feature type="transmembrane region" description="Helical" evidence="8">
    <location>
        <begin position="86"/>
        <end position="109"/>
    </location>
</feature>
<keyword evidence="10" id="KW-1185">Reference proteome</keyword>
<evidence type="ECO:0000256" key="4">
    <source>
        <dbReference type="ARBA" id="ARBA00022692"/>
    </source>
</evidence>
<evidence type="ECO:0000256" key="2">
    <source>
        <dbReference type="ARBA" id="ARBA00007531"/>
    </source>
</evidence>
<keyword evidence="5 8" id="KW-1133">Transmembrane helix</keyword>
<evidence type="ECO:0000256" key="7">
    <source>
        <dbReference type="SAM" id="MobiDB-lite"/>
    </source>
</evidence>
<dbReference type="AlphaFoldDB" id="A0A7I7QX12"/>